<keyword evidence="5" id="KW-1185">Reference proteome</keyword>
<dbReference type="Gene3D" id="1.10.238.10">
    <property type="entry name" value="EF-hand"/>
    <property type="match status" value="2"/>
</dbReference>
<keyword evidence="2" id="KW-0732">Signal</keyword>
<dbReference type="InterPro" id="IPR018247">
    <property type="entry name" value="EF_Hand_1_Ca_BS"/>
</dbReference>
<evidence type="ECO:0000256" key="1">
    <source>
        <dbReference type="SAM" id="MobiDB-lite"/>
    </source>
</evidence>
<feature type="compositionally biased region" description="Basic and acidic residues" evidence="1">
    <location>
        <begin position="85"/>
        <end position="102"/>
    </location>
</feature>
<accession>A0A7Y0AX45</accession>
<dbReference type="Proteomes" id="UP000541470">
    <property type="component" value="Unassembled WGS sequence"/>
</dbReference>
<proteinExistence type="predicted"/>
<name>A0A7Y0AX45_9HYPH</name>
<feature type="chain" id="PRO_5031218491" evidence="2">
    <location>
        <begin position="24"/>
        <end position="253"/>
    </location>
</feature>
<sequence length="253" mass="26400">MTGKKLTIAAIIGSLMIGTSASAVLARQEMGRGPGGGPDGIFVRMLQNFDSNKDGKIAKVEATAAGEKIFASIDENTDGSLTPGEFRKHRDMREQRKAEREANAAGQGNGPGQGPQDGSGPQDGQPPRDGRGKQFGWNWGFGGGRGGHHGWGGNGPDGNDGPRHGKHHGEDHAMRDGRGPEMGPDMGPGGPMDGRMGGHGPRGIIRVADADENGQITKAEASALIDKMFTQLDTNKDGAISADDLPKRGFGFL</sequence>
<evidence type="ECO:0000313" key="5">
    <source>
        <dbReference type="Proteomes" id="UP000541470"/>
    </source>
</evidence>
<feature type="region of interest" description="Disordered" evidence="1">
    <location>
        <begin position="75"/>
        <end position="180"/>
    </location>
</feature>
<feature type="domain" description="EF-hand" evidence="3">
    <location>
        <begin position="220"/>
        <end position="253"/>
    </location>
</feature>
<organism evidence="4 5">
    <name type="scientific">Rhizobium terricola</name>
    <dbReference type="NCBI Taxonomy" id="2728849"/>
    <lineage>
        <taxon>Bacteria</taxon>
        <taxon>Pseudomonadati</taxon>
        <taxon>Pseudomonadota</taxon>
        <taxon>Alphaproteobacteria</taxon>
        <taxon>Hyphomicrobiales</taxon>
        <taxon>Rhizobiaceae</taxon>
        <taxon>Rhizobium/Agrobacterium group</taxon>
        <taxon>Rhizobium</taxon>
    </lineage>
</organism>
<feature type="compositionally biased region" description="Basic and acidic residues" evidence="1">
    <location>
        <begin position="160"/>
        <end position="179"/>
    </location>
</feature>
<protein>
    <submittedName>
        <fullName evidence="4">Calcium-binding protein</fullName>
    </submittedName>
</protein>
<evidence type="ECO:0000256" key="2">
    <source>
        <dbReference type="SAM" id="SignalP"/>
    </source>
</evidence>
<dbReference type="Pfam" id="PF13202">
    <property type="entry name" value="EF-hand_5"/>
    <property type="match status" value="1"/>
</dbReference>
<dbReference type="PROSITE" id="PS00018">
    <property type="entry name" value="EF_HAND_1"/>
    <property type="match status" value="2"/>
</dbReference>
<gene>
    <name evidence="4" type="ORF">HHL25_13045</name>
</gene>
<dbReference type="SUPFAM" id="SSF47473">
    <property type="entry name" value="EF-hand"/>
    <property type="match status" value="1"/>
</dbReference>
<evidence type="ECO:0000259" key="3">
    <source>
        <dbReference type="PROSITE" id="PS50222"/>
    </source>
</evidence>
<reference evidence="4 5" key="1">
    <citation type="submission" date="2020-04" db="EMBL/GenBank/DDBJ databases">
        <title>Rhizobium sp. S-51 isolated from soil.</title>
        <authorList>
            <person name="Dahal R.H."/>
        </authorList>
    </citation>
    <scope>NUCLEOTIDE SEQUENCE [LARGE SCALE GENOMIC DNA]</scope>
    <source>
        <strain evidence="4 5">S-51</strain>
    </source>
</reference>
<feature type="signal peptide" evidence="2">
    <location>
        <begin position="1"/>
        <end position="23"/>
    </location>
</feature>
<dbReference type="PROSITE" id="PS50222">
    <property type="entry name" value="EF_HAND_2"/>
    <property type="match status" value="1"/>
</dbReference>
<dbReference type="AlphaFoldDB" id="A0A7Y0AX45"/>
<dbReference type="RefSeq" id="WP_169591316.1">
    <property type="nucleotide sequence ID" value="NZ_JABBGK010000002.1"/>
</dbReference>
<feature type="compositionally biased region" description="Gly residues" evidence="1">
    <location>
        <begin position="139"/>
        <end position="158"/>
    </location>
</feature>
<dbReference type="InterPro" id="IPR002048">
    <property type="entry name" value="EF_hand_dom"/>
</dbReference>
<comment type="caution">
    <text evidence="4">The sequence shown here is derived from an EMBL/GenBank/DDBJ whole genome shotgun (WGS) entry which is preliminary data.</text>
</comment>
<feature type="compositionally biased region" description="Gly residues" evidence="1">
    <location>
        <begin position="107"/>
        <end position="117"/>
    </location>
</feature>
<evidence type="ECO:0000313" key="4">
    <source>
        <dbReference type="EMBL" id="NML75051.1"/>
    </source>
</evidence>
<dbReference type="InterPro" id="IPR011992">
    <property type="entry name" value="EF-hand-dom_pair"/>
</dbReference>
<dbReference type="EMBL" id="JABBGK010000002">
    <property type="protein sequence ID" value="NML75051.1"/>
    <property type="molecule type" value="Genomic_DNA"/>
</dbReference>
<dbReference type="GO" id="GO:0005509">
    <property type="term" value="F:calcium ion binding"/>
    <property type="evidence" value="ECO:0007669"/>
    <property type="project" value="InterPro"/>
</dbReference>